<name>A0A1T1AQV3_RHOFE</name>
<dbReference type="PANTHER" id="PTHR30182:SF1">
    <property type="entry name" value="L-SERINE DEHYDRATASE 1"/>
    <property type="match status" value="1"/>
</dbReference>
<dbReference type="RefSeq" id="WP_078364269.1">
    <property type="nucleotide sequence ID" value="NZ_NRRK01000037.1"/>
</dbReference>
<keyword evidence="5" id="KW-0004">4Fe-4S</keyword>
<evidence type="ECO:0000313" key="11">
    <source>
        <dbReference type="EMBL" id="OOV06474.1"/>
    </source>
</evidence>
<gene>
    <name evidence="11" type="ORF">RF819_06765</name>
</gene>
<evidence type="ECO:0000256" key="8">
    <source>
        <dbReference type="ARBA" id="ARBA00023014"/>
    </source>
</evidence>
<keyword evidence="8" id="KW-0411">Iron-sulfur</keyword>
<dbReference type="EC" id="4.3.1.17" evidence="3"/>
<dbReference type="GO" id="GO:0046872">
    <property type="term" value="F:metal ion binding"/>
    <property type="evidence" value="ECO:0007669"/>
    <property type="project" value="UniProtKB-KW"/>
</dbReference>
<keyword evidence="9" id="KW-0456">Lyase</keyword>
<evidence type="ECO:0000256" key="2">
    <source>
        <dbReference type="ARBA" id="ARBA00008636"/>
    </source>
</evidence>
<organism evidence="11 12">
    <name type="scientific">Rhodoferax fermentans</name>
    <dbReference type="NCBI Taxonomy" id="28066"/>
    <lineage>
        <taxon>Bacteria</taxon>
        <taxon>Pseudomonadati</taxon>
        <taxon>Pseudomonadota</taxon>
        <taxon>Betaproteobacteria</taxon>
        <taxon>Burkholderiales</taxon>
        <taxon>Comamonadaceae</taxon>
        <taxon>Rhodoferax</taxon>
    </lineage>
</organism>
<evidence type="ECO:0000256" key="6">
    <source>
        <dbReference type="ARBA" id="ARBA00022723"/>
    </source>
</evidence>
<evidence type="ECO:0000256" key="9">
    <source>
        <dbReference type="ARBA" id="ARBA00023239"/>
    </source>
</evidence>
<evidence type="ECO:0000256" key="3">
    <source>
        <dbReference type="ARBA" id="ARBA00012093"/>
    </source>
</evidence>
<evidence type="ECO:0000256" key="1">
    <source>
        <dbReference type="ARBA" id="ARBA00001966"/>
    </source>
</evidence>
<dbReference type="Proteomes" id="UP000190750">
    <property type="component" value="Unassembled WGS sequence"/>
</dbReference>
<dbReference type="EMBL" id="MTJN01000002">
    <property type="protein sequence ID" value="OOV06474.1"/>
    <property type="molecule type" value="Genomic_DNA"/>
</dbReference>
<dbReference type="GO" id="GO:0051539">
    <property type="term" value="F:4 iron, 4 sulfur cluster binding"/>
    <property type="evidence" value="ECO:0007669"/>
    <property type="project" value="UniProtKB-KW"/>
</dbReference>
<dbReference type="InterPro" id="IPR051318">
    <property type="entry name" value="Fe-S_L-Ser"/>
</dbReference>
<evidence type="ECO:0000256" key="7">
    <source>
        <dbReference type="ARBA" id="ARBA00023004"/>
    </source>
</evidence>
<dbReference type="GO" id="GO:0006094">
    <property type="term" value="P:gluconeogenesis"/>
    <property type="evidence" value="ECO:0007669"/>
    <property type="project" value="UniProtKB-KW"/>
</dbReference>
<dbReference type="STRING" id="28066.RF819_06765"/>
<accession>A0A1T1AQV3</accession>
<keyword evidence="12" id="KW-1185">Reference proteome</keyword>
<dbReference type="AlphaFoldDB" id="A0A1T1AQV3"/>
<keyword evidence="6" id="KW-0479">Metal-binding</keyword>
<comment type="similarity">
    <text evidence="2">Belongs to the iron-sulfur dependent L-serine dehydratase family.</text>
</comment>
<comment type="catalytic activity">
    <reaction evidence="10">
        <text>L-serine = pyruvate + NH4(+)</text>
        <dbReference type="Rhea" id="RHEA:19169"/>
        <dbReference type="ChEBI" id="CHEBI:15361"/>
        <dbReference type="ChEBI" id="CHEBI:28938"/>
        <dbReference type="ChEBI" id="CHEBI:33384"/>
        <dbReference type="EC" id="4.3.1.17"/>
    </reaction>
</comment>
<dbReference type="PANTHER" id="PTHR30182">
    <property type="entry name" value="L-SERINE DEHYDRATASE"/>
    <property type="match status" value="1"/>
</dbReference>
<comment type="cofactor">
    <cofactor evidence="1">
        <name>[4Fe-4S] cluster</name>
        <dbReference type="ChEBI" id="CHEBI:49883"/>
    </cofactor>
</comment>
<reference evidence="11 12" key="1">
    <citation type="submission" date="2017-01" db="EMBL/GenBank/DDBJ databases">
        <title>Genome sequencing of Rhodoferax fermentans JCM 7819.</title>
        <authorList>
            <person name="Kim Y.J."/>
            <person name="Farh M.E.-A."/>
            <person name="Yang D.-C."/>
        </authorList>
    </citation>
    <scope>NUCLEOTIDE SEQUENCE [LARGE SCALE GENOMIC DNA]</scope>
    <source>
        <strain evidence="11 12">JCM 7819</strain>
    </source>
</reference>
<proteinExistence type="inferred from homology"/>
<comment type="caution">
    <text evidence="11">The sequence shown here is derived from an EMBL/GenBank/DDBJ whole genome shotgun (WGS) entry which is preliminary data.</text>
</comment>
<evidence type="ECO:0000256" key="4">
    <source>
        <dbReference type="ARBA" id="ARBA00022432"/>
    </source>
</evidence>
<keyword evidence="4" id="KW-0312">Gluconeogenesis</keyword>
<protein>
    <recommendedName>
        <fullName evidence="3">L-serine ammonia-lyase</fullName>
        <ecNumber evidence="3">4.3.1.17</ecNumber>
    </recommendedName>
</protein>
<evidence type="ECO:0000313" key="12">
    <source>
        <dbReference type="Proteomes" id="UP000190750"/>
    </source>
</evidence>
<evidence type="ECO:0000256" key="5">
    <source>
        <dbReference type="ARBA" id="ARBA00022485"/>
    </source>
</evidence>
<keyword evidence="7" id="KW-0408">Iron</keyword>
<dbReference type="GO" id="GO:0003941">
    <property type="term" value="F:L-serine ammonia-lyase activity"/>
    <property type="evidence" value="ECO:0007669"/>
    <property type="project" value="UniProtKB-EC"/>
</dbReference>
<sequence>MMNLLTDVSGPGLSRISVGAAGIISPVLQYYMNFIPRSGSRDMDSFLPAAAVGCQIEVGPTCAMASVKMTNTAQLALRGDGAHAISFGQVIPAVRDTGRDELDKYKEISHGSLAVSLPEC</sequence>
<evidence type="ECO:0000256" key="10">
    <source>
        <dbReference type="ARBA" id="ARBA00049406"/>
    </source>
</evidence>